<dbReference type="AlphaFoldDB" id="A0A1I8AIW2"/>
<accession>A0A1I8AIW2</accession>
<sequence>MDSVPQLFVEALCTSLKHCDLWTLRRIRKWTTTAAIHWRKARTLFVYLQVNNEGTEVAIGIPARLYDYAPFVVYAKYDKIKRIKIGVNNFEDLPQKISMECFKRKVIPLIQSMAFKCSLENPAGGSQHQNLEDCIFHGLRDCAQLREIKTSNRGESCPEFIERQVALGNVEELALLSDQIWPDRTQASIRSFVKSPRFKYLDITNSNLRLDFDMVACIVDTYAKVVLYKGTSISGMISFPLQRLNSVHEELLKRRLSDKPKPGDKMIWARFFGSMLIVTMTTNTYIYIGCDDDKCRSM</sequence>
<name>A0A1I8AIW2_9BILA</name>
<protein>
    <submittedName>
        <fullName evidence="3">F-box domain-containing protein</fullName>
    </submittedName>
</protein>
<keyword evidence="1" id="KW-1133">Transmembrane helix</keyword>
<keyword evidence="2" id="KW-1185">Reference proteome</keyword>
<organism evidence="2 3">
    <name type="scientific">Steinernema glaseri</name>
    <dbReference type="NCBI Taxonomy" id="37863"/>
    <lineage>
        <taxon>Eukaryota</taxon>
        <taxon>Metazoa</taxon>
        <taxon>Ecdysozoa</taxon>
        <taxon>Nematoda</taxon>
        <taxon>Chromadorea</taxon>
        <taxon>Rhabditida</taxon>
        <taxon>Tylenchina</taxon>
        <taxon>Panagrolaimomorpha</taxon>
        <taxon>Strongyloidoidea</taxon>
        <taxon>Steinernematidae</taxon>
        <taxon>Steinernema</taxon>
    </lineage>
</organism>
<proteinExistence type="predicted"/>
<reference evidence="3" key="1">
    <citation type="submission" date="2016-11" db="UniProtKB">
        <authorList>
            <consortium name="WormBaseParasite"/>
        </authorList>
    </citation>
    <scope>IDENTIFICATION</scope>
</reference>
<feature type="transmembrane region" description="Helical" evidence="1">
    <location>
        <begin position="267"/>
        <end position="288"/>
    </location>
</feature>
<evidence type="ECO:0000313" key="2">
    <source>
        <dbReference type="Proteomes" id="UP000095287"/>
    </source>
</evidence>
<keyword evidence="1" id="KW-0812">Transmembrane</keyword>
<dbReference type="WBParaSite" id="L893_g6247.t1">
    <property type="protein sequence ID" value="L893_g6247.t1"/>
    <property type="gene ID" value="L893_g6247"/>
</dbReference>
<keyword evidence="1" id="KW-0472">Membrane</keyword>
<dbReference type="Proteomes" id="UP000095287">
    <property type="component" value="Unplaced"/>
</dbReference>
<evidence type="ECO:0000313" key="3">
    <source>
        <dbReference type="WBParaSite" id="L893_g6247.t1"/>
    </source>
</evidence>
<evidence type="ECO:0000256" key="1">
    <source>
        <dbReference type="SAM" id="Phobius"/>
    </source>
</evidence>